<reference evidence="1 2" key="1">
    <citation type="journal article" date="2016" name="Nat. Commun.">
        <title>Thousands of microbial genomes shed light on interconnected biogeochemical processes in an aquifer system.</title>
        <authorList>
            <person name="Anantharaman K."/>
            <person name="Brown C.T."/>
            <person name="Hug L.A."/>
            <person name="Sharon I."/>
            <person name="Castelle C.J."/>
            <person name="Probst A.J."/>
            <person name="Thomas B.C."/>
            <person name="Singh A."/>
            <person name="Wilkins M.J."/>
            <person name="Karaoz U."/>
            <person name="Brodie E.L."/>
            <person name="Williams K.H."/>
            <person name="Hubbard S.S."/>
            <person name="Banfield J.F."/>
        </authorList>
    </citation>
    <scope>NUCLEOTIDE SEQUENCE [LARGE SCALE GENOMIC DNA]</scope>
</reference>
<comment type="caution">
    <text evidence="1">The sequence shown here is derived from an EMBL/GenBank/DDBJ whole genome shotgun (WGS) entry which is preliminary data.</text>
</comment>
<proteinExistence type="predicted"/>
<evidence type="ECO:0000313" key="1">
    <source>
        <dbReference type="EMBL" id="OGG50189.1"/>
    </source>
</evidence>
<organism evidence="1 2">
    <name type="scientific">Candidatus Kaiserbacteria bacterium RIFCSPHIGHO2_01_FULL_54_36</name>
    <dbReference type="NCBI Taxonomy" id="1798482"/>
    <lineage>
        <taxon>Bacteria</taxon>
        <taxon>Candidatus Kaiseribacteriota</taxon>
    </lineage>
</organism>
<evidence type="ECO:0000313" key="2">
    <source>
        <dbReference type="Proteomes" id="UP000178370"/>
    </source>
</evidence>
<name>A0A1F6CLS5_9BACT</name>
<sequence>MAWKYLSANGTYLLKLRRLGRASDGIWAVDSVHRCDNNRHGLSAKFAEIAAVTPEGAKLNFLNPASGGMYEVIGERAVEPPVRVGVSSSIDGD</sequence>
<protein>
    <submittedName>
        <fullName evidence="1">Uncharacterized protein</fullName>
    </submittedName>
</protein>
<dbReference type="EMBL" id="MFKV01000017">
    <property type="protein sequence ID" value="OGG50189.1"/>
    <property type="molecule type" value="Genomic_DNA"/>
</dbReference>
<dbReference type="AlphaFoldDB" id="A0A1F6CLS5"/>
<gene>
    <name evidence="1" type="ORF">A2763_00535</name>
</gene>
<dbReference type="STRING" id="1798482.A2763_00535"/>
<dbReference type="Proteomes" id="UP000178370">
    <property type="component" value="Unassembled WGS sequence"/>
</dbReference>
<accession>A0A1F6CLS5</accession>